<feature type="domain" description="4Fe-4S ferredoxin-type" evidence="22">
    <location>
        <begin position="773"/>
        <end position="802"/>
    </location>
</feature>
<keyword evidence="3" id="KW-0813">Transport</keyword>
<dbReference type="InterPro" id="IPR036871">
    <property type="entry name" value="PX_dom_sf"/>
</dbReference>
<evidence type="ECO:0000256" key="2">
    <source>
        <dbReference type="ARBA" id="ARBA00001974"/>
    </source>
</evidence>
<dbReference type="CDD" id="cd00060">
    <property type="entry name" value="FHA"/>
    <property type="match status" value="1"/>
</dbReference>
<dbReference type="Gene3D" id="3.40.920.10">
    <property type="entry name" value="Pyruvate-ferredoxin oxidoreductase, PFOR, domain III"/>
    <property type="match status" value="1"/>
</dbReference>
<evidence type="ECO:0000256" key="8">
    <source>
        <dbReference type="ARBA" id="ARBA00022827"/>
    </source>
</evidence>
<dbReference type="Gene3D" id="3.40.50.970">
    <property type="match status" value="2"/>
</dbReference>
<feature type="region of interest" description="Disordered" evidence="18">
    <location>
        <begin position="2883"/>
        <end position="2904"/>
    </location>
</feature>
<dbReference type="SUPFAM" id="SSF52218">
    <property type="entry name" value="Flavoproteins"/>
    <property type="match status" value="1"/>
</dbReference>
<dbReference type="InterPro" id="IPR001683">
    <property type="entry name" value="PX_dom"/>
</dbReference>
<dbReference type="InterPro" id="IPR008254">
    <property type="entry name" value="Flavodoxin/NO_synth"/>
</dbReference>
<dbReference type="InterPro" id="IPR017927">
    <property type="entry name" value="FAD-bd_FR_type"/>
</dbReference>
<evidence type="ECO:0000256" key="14">
    <source>
        <dbReference type="ARBA" id="ARBA00053024"/>
    </source>
</evidence>
<evidence type="ECO:0000256" key="10">
    <source>
        <dbReference type="ARBA" id="ARBA00022982"/>
    </source>
</evidence>
<dbReference type="Gene3D" id="3.30.1520.10">
    <property type="entry name" value="Phox-like domain"/>
    <property type="match status" value="1"/>
</dbReference>
<dbReference type="InterPro" id="IPR050722">
    <property type="entry name" value="Pyruvate:ferred/Flavod_OxRd"/>
</dbReference>
<dbReference type="Gene3D" id="3.40.50.920">
    <property type="match status" value="1"/>
</dbReference>
<evidence type="ECO:0000259" key="19">
    <source>
        <dbReference type="PROSITE" id="PS50006"/>
    </source>
</evidence>
<comment type="cofactor">
    <cofactor evidence="1">
        <name>FMN</name>
        <dbReference type="ChEBI" id="CHEBI:58210"/>
    </cofactor>
</comment>
<feature type="domain" description="Flavodoxin-like" evidence="21">
    <location>
        <begin position="1299"/>
        <end position="1443"/>
    </location>
</feature>
<dbReference type="InterPro" id="IPR008984">
    <property type="entry name" value="SMAD_FHA_dom_sf"/>
</dbReference>
<keyword evidence="12" id="KW-0408">Iron</keyword>
<dbReference type="InterPro" id="IPR001094">
    <property type="entry name" value="Flavdoxin-like"/>
</dbReference>
<dbReference type="InterPro" id="IPR029039">
    <property type="entry name" value="Flavoprotein-like_sf"/>
</dbReference>
<evidence type="ECO:0000256" key="13">
    <source>
        <dbReference type="ARBA" id="ARBA00023014"/>
    </source>
</evidence>
<evidence type="ECO:0000256" key="18">
    <source>
        <dbReference type="SAM" id="MobiDB-lite"/>
    </source>
</evidence>
<evidence type="ECO:0000256" key="12">
    <source>
        <dbReference type="ARBA" id="ARBA00023004"/>
    </source>
</evidence>
<dbReference type="InterPro" id="IPR002869">
    <property type="entry name" value="Pyrv_flavodox_OxRed_cen"/>
</dbReference>
<reference evidence="24" key="1">
    <citation type="submission" date="2022-10" db="EMBL/GenBank/DDBJ databases">
        <authorList>
            <person name="Chen Y."/>
            <person name="Dougan E. K."/>
            <person name="Chan C."/>
            <person name="Rhodes N."/>
            <person name="Thang M."/>
        </authorList>
    </citation>
    <scope>NUCLEOTIDE SEQUENCE</scope>
</reference>
<dbReference type="SUPFAM" id="SSF53323">
    <property type="entry name" value="Pyruvate-ferredoxin oxidoreductase, PFOR, domain III"/>
    <property type="match status" value="1"/>
</dbReference>
<sequence>MALRGQTTPFGPYGGLLAGFLNPDRQSENQERLEALGAGSGAADVEYEQFLKAKEVQRAMFAAENKTIVHQCADTDVIQCTEGSIACIDGNQAAAHVAYALSDCAFIYPITPSSPMGEMVDEWSAQGLINCYGQKLSVTEMQSEAGAAGALHGALKAGAFSTTFTASQGLLLMIPNMYKIAGELLPCVMHVAARALAGQALSIFGDHQDVMACRSTGWCMLASESVEMVQYNALVAHLVSMERRVPVQHFFDGFRTSHEVNKVKLIDYNTMKQFINWDAVKEHHDLAMNPRHPHVQGTSQGPDIFFQCVEAGNSFYDNLADLFEAKSKLVEQKTGVRYALYAYYGHPEAEYVIVVMGSGAVTCSETAKYLQEKGEKVGVLKVRLFRPWDRTRFMAALPTTCKRICVLDRTKEQGSQGEPLFLEVSTTLKAMSKPNIVCIGGRYGLGSKEFTPNMVLSVYENLKKDTPKPRFTVGIIDDVTHLSLPVGDWLNVLPKGTTECMFYGLGSDGTVGANKSAVKMIAMGTELYAQAYFEYDAKKSGGVTISHLRFGPQPIYAPYNVRAADYLAIHKPSYVSNYDMTRYMKPNGVCVINCSWSVGDLENKLPPKMRCDLASKKAKLYIIDATQIAVKAGLGKRINMIMQSVFFKLSGVMPFEEAIDMLKKSIKKMYGKKGDKVVQMNIDGVDASVSGITECPVPPSWAEIALPGEAGGSTQAAKGPRKIVDLAPKQFADGVQQPCNNLDGNSLPVSTFVPGGRVPLGTSQYEKRGIAINVPKVDMDLCTQCNKCSLICPHAAVRPFLATQQELNAAPKDFSAGSRAAIGGGVLDNYQYRIQVSPWDCTGCELCVRICPADALKLADAAKVIEEEEANWNFAVTLPDRGDEIDKTTVKGSQFQKPYLEFSGACEGCGETPHVKLMTQLFGERLVIANATGCSSIWGGSNPSFPYTVNSKGEGPAWANSLFEDNAEFGFGMRKAFKQRRDYLANQVEDTLADKEVLMSEDLRAALNQYLVMRKENMHDLLLPRGRSIYHQIMEKLVPLLEKEKDTHAKIKNLYELEDMFGRSSFWIVGGDGWAYDIGYGGLDHVIASEEHVNILVLDTEMYSNTGGQASKATPKGAMAKFAESGKLTAKKDMGQLAMTYKNVYVASICVHVNPQQAVRAFIEADAYPGPSIILSYTPCISQGFPMAESIQHCQMAVDSGYWPLYRYNPEAAANGNNPFQLDSRKIKGDLFKFLAKENRFAAVMRRDPKHAQELDDRLQEQVVQKNHLLQVLNKEDLEGQFHKLVEGLSDAKSTADMVTVLYGSETGNAEEQAKNLMQDIRARGLKAQVSSLDDFDFEELPNQKIVILVVSTCGLGEFPANSKQTWLKLQSQDLPMSWLAGTKFAVFGLGDSTYSQFCVAAIQFDTRLGELGGQRMLKRGVGDDRDEDRYYTGWEAWLPELWKVMGLPQMPLSQEAPAPCYRVDVSGTGKPPVSDDDIVPPGAAKLTLLHNSLLVPEKYDRDIRHYEFKIEGTPVSYKTGDSLAVWPRNPLDKVEEFCKEMGFDATQNLRVLPMEGARNWCPQELSVRQVFSHVLDIFGKPNRKFFETLSFFAKDEADKKALQSIVENSAEGQALYRDLTQDFAHHADVFKKFKSARPPIEQLLNMIPVLKPRSYSIASSHLMHPDKIQLCVVLVDWTVESTQELRLGEATGYMRQQKPGTTMMCAVRQSAIVLPKEATKPVIMAGMGTGLAPWRAVTQERICQHRKGEKVGPCHLFFGARYNAEYLYKDEFEGYVKEGVLTMHTAFSREQARKIYVQHKIVEAGQAVHECMLKQEGHFYVCGSARQVPEDIYTAMKEVMMANERVNEDEAEAILSNLKMEGRLVTQPLFSRAVRRAAIGAGQLHLKERGPRGPHAMSLTEAPKVDRSWRASLQILDEALSIRISPDDFSFSAAIGACKRGRFDHGQEEKDLINKEAQIRIPDGSENEGSFVIGRAASCNMACSDPAVSSTHCILFCDGPNLTVEDRSTNGTYMNGFRLPRRQSRKVVSGDKLALVKGAAEYLLEFADETSEVPGKLRKLSILGDGEGLKVSASQVLAATLRRSQDVSLTYRDTELDSDVKDIPMKDADTPSEVTRIEGDVLQADSRPSRTSPPAPARESHCRSPSKLWQCDTPLDLDADAASLPGSYLGEAGTPEPRGRKRHLERAPSQPGHLSGPALLQWLKRRRCDRQGDGLQDVEMKFSSRSAGDRRKAEQHLKQQVHFFKDFKVELDEITLLSPPEMITSLRCASRKKQKSCMVAQSSEGFVTLLSSTRLVSTPAVAAQATDQWDAIHKSVVTEAAKAFTRSKVMCSKVANISFPWKTHEMLQEAWDSECALQMLQDRCDLEAGRRVLMRCGGAHPKAGLFEDAPQGSSEAAAAAAAVLQGCLPALATGNEFRAATFLNTSGLSQALRVARPGLLGTWHPIQVSRVGGFRDVLHCLWSARDIGLGVSGRFVGRMTQAALTHRAFGVAGGQEHCQCSCGQWLTKAKLKGRSCDKDVGKPHEKHDASSNLKLFWQSRGVLAFRVSFKHHSNPLAVDLTLEAALESATKSILWSDFWEAAHVSCSWRLSGELTPRHPSEMTLKPPCCEAVPAPPSSHSLTPQQLLLLGWMRAQETREGYSSRQVIREDLCETDLYLELLVERDFREKGGLIFSHAQAAGSSIAHVAPLLALLQREIPAAPSHRRRGRCLLEAPGTLVLAQGHSLPCWKAALEQSGVKVLCIQNQKRMRSLAVADILAADFILASLQLFSTEGYQRHFDALAKPGLELWCAPADPDLETTDPQPSVEPPSSTTPLSCGDVVQLHGLERQAELNGRRGRLLEWQSSSGRWSCLLQPEKGKRREVKQVLVNVRPCNVKAVQRGEGKRSAFSQKKPRPAGESQAKASKYYAELRARDDYMARRQVDLERQILRLLEQAATETSGGRAIDLANSGAVLEMFRFNRLVLDDCHDMVRDLEQLLAAGSAFTNLSHYLAKVSPLYAVHAITANSRWCLSDSECLKKAGHHVVAPFASLLGIQVAWDASEAQRFLDSWAVAVEDGQALSSLGQVYRPGVEEVVHRLQFSRKERVVYLFRWLERQLDPDLKKPRQRAQHVRSLLQLCCEPTDVEELAKEMWAQKCLKDADVTLAEEEYTDFELRLQVFKSLASRAQGLQGLEREVLLAVGHSSAPQLQTLADAGGRTPLDVQLRRLAQEALEGPGSVESLGKQPGHSVNCQACDRLTRPREVAASLRLAEQRAQKAQEKTTRKWRLLQVLLEAAELPSPDTSASPLALCTSCGAQTARLMACGHVACQGHETCNCEGKELAVSLDFRNCEDSSVCSKIDGMVRTIQKILSENPKVQCLVFSQWTSTLRKLEDALRAQNLESIMPGSTKRRRGRTAVKSIVLLTTDFLCSEKLGRQDRQEHAALDEHAVTRHVFLANTFYTAPAFTADVLEQRIIDFAKTSQLGVASAAILHRFVMNDTIEATGELISAETGHKAHCPELPQVEDLKATNRLVQTPLEAVDALFGEATSAWTYEVATALVDPEAKLPEDEKGHGALKLTALSRLGAAVAEAAVLGTAAIAGAAVATAVANRAPPPPRREVVVVPAVATAAPVATATPVFGTATAPVVVVKGKGKGWKGKGKGKTEVIEVPPLGVSAVGIPASALSKQGGVTYFGVDVVPETGASYRVQKRYNDFEKLKDSLNYMAPGSRVTSDFPPKHLFSCEGPKLEDRRHGLERWLTRVLNDPHSRGLWCLELRQFLEVGGVHTLPGTLPSAEPPIPAASAPVEPEGQVLQIAIPAGVSSGQTLSVTVPDGQQLNFTVPPGVSGGSELQLWYDPVAGTVSPLV</sequence>
<evidence type="ECO:0000256" key="16">
    <source>
        <dbReference type="ARBA" id="ARBA00067011"/>
    </source>
</evidence>
<feature type="region of interest" description="Disordered" evidence="18">
    <location>
        <begin position="2103"/>
        <end position="2148"/>
    </location>
</feature>
<evidence type="ECO:0000256" key="15">
    <source>
        <dbReference type="ARBA" id="ARBA00061065"/>
    </source>
</evidence>
<dbReference type="PROSITE" id="PS51379">
    <property type="entry name" value="4FE4S_FER_2"/>
    <property type="match status" value="2"/>
</dbReference>
<dbReference type="FunFam" id="3.30.70.20:FF:000022">
    <property type="entry name" value="Pyruvate:ferredoxin (Flavodoxin) oxidoreductase"/>
    <property type="match status" value="1"/>
</dbReference>
<dbReference type="NCBIfam" id="TIGR02176">
    <property type="entry name" value="pyruv_ox_red"/>
    <property type="match status" value="1"/>
</dbReference>
<dbReference type="InterPro" id="IPR039261">
    <property type="entry name" value="FNR_nucleotide-bd"/>
</dbReference>
<feature type="compositionally biased region" description="Polar residues" evidence="18">
    <location>
        <begin position="2802"/>
        <end position="2817"/>
    </location>
</feature>
<dbReference type="InterPro" id="IPR017896">
    <property type="entry name" value="4Fe4S_Fe-S-bd"/>
</dbReference>
<proteinExistence type="inferred from homology"/>
<evidence type="ECO:0000259" key="22">
    <source>
        <dbReference type="PROSITE" id="PS51379"/>
    </source>
</evidence>
<dbReference type="CDD" id="cd06093">
    <property type="entry name" value="PX_domain"/>
    <property type="match status" value="1"/>
</dbReference>
<dbReference type="PROSITE" id="PS50902">
    <property type="entry name" value="FLAVODOXIN_LIKE"/>
    <property type="match status" value="1"/>
</dbReference>
<dbReference type="PRINTS" id="PR00369">
    <property type="entry name" value="FLAVODOXIN"/>
</dbReference>
<keyword evidence="4" id="KW-0004">4Fe-4S</keyword>
<accession>A0A9P1GMV9</accession>
<dbReference type="CDD" id="cd03377">
    <property type="entry name" value="TPP_PFOR_PNO"/>
    <property type="match status" value="1"/>
</dbReference>
<dbReference type="InterPro" id="IPR001709">
    <property type="entry name" value="Flavoprot_Pyr_Nucl_cyt_Rdtase"/>
</dbReference>
<dbReference type="GO" id="GO:0006979">
    <property type="term" value="P:response to oxidative stress"/>
    <property type="evidence" value="ECO:0007669"/>
    <property type="project" value="TreeGrafter"/>
</dbReference>
<comment type="similarity">
    <text evidence="15">In the N-terminal section; belongs to the pyruvate:ferredoxin/flavodoxin oxidoreductase family.</text>
</comment>
<evidence type="ECO:0000313" key="26">
    <source>
        <dbReference type="EMBL" id="CAL4805087.1"/>
    </source>
</evidence>
<dbReference type="InterPro" id="IPR017900">
    <property type="entry name" value="4Fe4S_Fe_S_CS"/>
</dbReference>
<keyword evidence="11" id="KW-0560">Oxidoreductase</keyword>
<dbReference type="SUPFAM" id="SSF49879">
    <property type="entry name" value="SMAD/FHA domain"/>
    <property type="match status" value="1"/>
</dbReference>
<dbReference type="PANTHER" id="PTHR32154">
    <property type="entry name" value="PYRUVATE-FLAVODOXIN OXIDOREDUCTASE-RELATED"/>
    <property type="match status" value="1"/>
</dbReference>
<dbReference type="Pfam" id="PF00667">
    <property type="entry name" value="FAD_binding_1"/>
    <property type="match status" value="1"/>
</dbReference>
<dbReference type="InterPro" id="IPR033412">
    <property type="entry name" value="PFOR_II"/>
</dbReference>
<dbReference type="InterPro" id="IPR009014">
    <property type="entry name" value="Transketo_C/PFOR_II"/>
</dbReference>
<evidence type="ECO:0000256" key="17">
    <source>
        <dbReference type="ARBA" id="ARBA00076877"/>
    </source>
</evidence>
<dbReference type="PROSITE" id="PS50195">
    <property type="entry name" value="PX"/>
    <property type="match status" value="1"/>
</dbReference>
<comment type="caution">
    <text evidence="24">The sequence shown here is derived from an EMBL/GenBank/DDBJ whole genome shotgun (WGS) entry which is preliminary data.</text>
</comment>
<dbReference type="FunFam" id="3.40.50.970:FF:000041">
    <property type="entry name" value="Pyruvate:ferredoxin (Flavodoxin) oxidoreductase"/>
    <property type="match status" value="1"/>
</dbReference>
<dbReference type="GO" id="GO:0010181">
    <property type="term" value="F:FMN binding"/>
    <property type="evidence" value="ECO:0007669"/>
    <property type="project" value="InterPro"/>
</dbReference>
<dbReference type="SUPFAM" id="SSF63380">
    <property type="entry name" value="Riboflavin synthase domain-like"/>
    <property type="match status" value="1"/>
</dbReference>
<evidence type="ECO:0000256" key="5">
    <source>
        <dbReference type="ARBA" id="ARBA00022630"/>
    </source>
</evidence>
<dbReference type="SUPFAM" id="SSF52343">
    <property type="entry name" value="Ferredoxin reductase-like, C-terminal NADP-linked domain"/>
    <property type="match status" value="1"/>
</dbReference>
<dbReference type="SMART" id="SM00890">
    <property type="entry name" value="EKR"/>
    <property type="match status" value="1"/>
</dbReference>
<dbReference type="InterPro" id="IPR029061">
    <property type="entry name" value="THDP-binding"/>
</dbReference>
<dbReference type="InterPro" id="IPR000253">
    <property type="entry name" value="FHA_dom"/>
</dbReference>
<comment type="catalytic activity">
    <reaction evidence="14">
        <text>pyruvate + NADP(+) + CoA = acetyl-CoA + CO2 + NADPH</text>
        <dbReference type="Rhea" id="RHEA:17425"/>
        <dbReference type="ChEBI" id="CHEBI:15361"/>
        <dbReference type="ChEBI" id="CHEBI:16526"/>
        <dbReference type="ChEBI" id="CHEBI:57287"/>
        <dbReference type="ChEBI" id="CHEBI:57288"/>
        <dbReference type="ChEBI" id="CHEBI:57783"/>
        <dbReference type="ChEBI" id="CHEBI:58349"/>
        <dbReference type="EC" id="1.2.1.51"/>
    </reaction>
</comment>
<evidence type="ECO:0000259" key="21">
    <source>
        <dbReference type="PROSITE" id="PS50902"/>
    </source>
</evidence>
<dbReference type="InterPro" id="IPR002880">
    <property type="entry name" value="Pyrv_Fd/Flavodoxin_OxRdtase_N"/>
</dbReference>
<dbReference type="InterPro" id="IPR019456">
    <property type="entry name" value="Pyrv-flavodox_OxRtase_EKR"/>
</dbReference>
<dbReference type="Pfam" id="PF17147">
    <property type="entry name" value="PFOR_II"/>
    <property type="match status" value="1"/>
</dbReference>
<dbReference type="EMBL" id="CAMXCT030006656">
    <property type="protein sequence ID" value="CAL4805087.1"/>
    <property type="molecule type" value="Genomic_DNA"/>
</dbReference>
<protein>
    <recommendedName>
        <fullName evidence="16">pyruvate dehydrogenase (NADP(+))</fullName>
        <ecNumber evidence="16">1.2.1.51</ecNumber>
    </recommendedName>
    <alternativeName>
        <fullName evidence="17">Pyruvate:NADP(+) oxidoreductase</fullName>
    </alternativeName>
</protein>
<dbReference type="PROSITE" id="PS51384">
    <property type="entry name" value="FAD_FR"/>
    <property type="match status" value="1"/>
</dbReference>
<evidence type="ECO:0000313" key="25">
    <source>
        <dbReference type="EMBL" id="CAL1171150.1"/>
    </source>
</evidence>
<feature type="region of interest" description="Disordered" evidence="18">
    <location>
        <begin position="2161"/>
        <end position="2197"/>
    </location>
</feature>
<dbReference type="EC" id="1.2.1.51" evidence="16"/>
<organism evidence="24">
    <name type="scientific">Cladocopium goreaui</name>
    <dbReference type="NCBI Taxonomy" id="2562237"/>
    <lineage>
        <taxon>Eukaryota</taxon>
        <taxon>Sar</taxon>
        <taxon>Alveolata</taxon>
        <taxon>Dinophyceae</taxon>
        <taxon>Suessiales</taxon>
        <taxon>Symbiodiniaceae</taxon>
        <taxon>Cladocopium</taxon>
    </lineage>
</organism>
<dbReference type="EMBL" id="CAMXCT020006656">
    <property type="protein sequence ID" value="CAL1171150.1"/>
    <property type="molecule type" value="Genomic_DNA"/>
</dbReference>
<dbReference type="GO" id="GO:0035091">
    <property type="term" value="F:phosphatidylinositol binding"/>
    <property type="evidence" value="ECO:0007669"/>
    <property type="project" value="InterPro"/>
</dbReference>
<dbReference type="GO" id="GO:0005506">
    <property type="term" value="F:iron ion binding"/>
    <property type="evidence" value="ECO:0007669"/>
    <property type="project" value="InterPro"/>
</dbReference>
<keyword evidence="27" id="KW-1185">Reference proteome</keyword>
<dbReference type="Pfam" id="PF01558">
    <property type="entry name" value="POR"/>
    <property type="match status" value="1"/>
</dbReference>
<evidence type="ECO:0000256" key="7">
    <source>
        <dbReference type="ARBA" id="ARBA00022723"/>
    </source>
</evidence>
<dbReference type="Gene3D" id="3.40.50.360">
    <property type="match status" value="1"/>
</dbReference>
<dbReference type="EMBL" id="CAMXCT010006656">
    <property type="protein sequence ID" value="CAI4017775.1"/>
    <property type="molecule type" value="Genomic_DNA"/>
</dbReference>
<keyword evidence="10" id="KW-0249">Electron transport</keyword>
<dbReference type="PROSITE" id="PS00198">
    <property type="entry name" value="4FE4S_FER_1"/>
    <property type="match status" value="1"/>
</dbReference>
<feature type="region of interest" description="Disordered" evidence="18">
    <location>
        <begin position="2795"/>
        <end position="2817"/>
    </location>
</feature>
<keyword evidence="9" id="KW-0521">NADP</keyword>
<keyword evidence="26" id="KW-0670">Pyruvate</keyword>
<feature type="compositionally biased region" description="Basic and acidic residues" evidence="18">
    <location>
        <begin position="2103"/>
        <end position="2120"/>
    </location>
</feature>
<dbReference type="Pfam" id="PF13237">
    <property type="entry name" value="Fer4_10"/>
    <property type="match status" value="1"/>
</dbReference>
<keyword evidence="8" id="KW-0274">FAD</keyword>
<dbReference type="FunFam" id="3.40.920.10:FF:000001">
    <property type="entry name" value="Pyruvate:ferredoxin (Flavodoxin) oxidoreductase"/>
    <property type="match status" value="1"/>
</dbReference>
<evidence type="ECO:0000259" key="20">
    <source>
        <dbReference type="PROSITE" id="PS50195"/>
    </source>
</evidence>
<dbReference type="Pfam" id="PF01855">
    <property type="entry name" value="POR_N"/>
    <property type="match status" value="1"/>
</dbReference>
<keyword evidence="7" id="KW-0479">Metal-binding</keyword>
<dbReference type="SMART" id="SM00240">
    <property type="entry name" value="FHA"/>
    <property type="match status" value="1"/>
</dbReference>
<dbReference type="GO" id="GO:0022900">
    <property type="term" value="P:electron transport chain"/>
    <property type="evidence" value="ECO:0007669"/>
    <property type="project" value="InterPro"/>
</dbReference>
<dbReference type="InterPro" id="IPR017938">
    <property type="entry name" value="Riboflavin_synthase-like_b-brl"/>
</dbReference>
<feature type="domain" description="4Fe-4S ferredoxin-type" evidence="22">
    <location>
        <begin position="832"/>
        <end position="861"/>
    </location>
</feature>
<dbReference type="SUPFAM" id="SSF54862">
    <property type="entry name" value="4Fe-4S ferredoxins"/>
    <property type="match status" value="1"/>
</dbReference>
<dbReference type="InterPro" id="IPR019752">
    <property type="entry name" value="Pyrv/ketoisovalerate_OxRed_cat"/>
</dbReference>
<dbReference type="PANTHER" id="PTHR32154:SF0">
    <property type="entry name" value="PYRUVATE-FLAVODOXIN OXIDOREDUCTASE-RELATED"/>
    <property type="match status" value="1"/>
</dbReference>
<evidence type="ECO:0000256" key="1">
    <source>
        <dbReference type="ARBA" id="ARBA00001917"/>
    </source>
</evidence>
<dbReference type="CDD" id="cd07034">
    <property type="entry name" value="TPP_PYR_PFOR_IOR-alpha_like"/>
    <property type="match status" value="1"/>
</dbReference>
<dbReference type="Pfam" id="PF10371">
    <property type="entry name" value="EKR"/>
    <property type="match status" value="1"/>
</dbReference>
<evidence type="ECO:0000313" key="24">
    <source>
        <dbReference type="EMBL" id="CAI4017775.1"/>
    </source>
</evidence>
<dbReference type="FunFam" id="3.40.50.970:FF:000012">
    <property type="entry name" value="Pyruvate:ferredoxin (Flavodoxin) oxidoreductase"/>
    <property type="match status" value="1"/>
</dbReference>
<evidence type="ECO:0000259" key="23">
    <source>
        <dbReference type="PROSITE" id="PS51384"/>
    </source>
</evidence>
<dbReference type="Pfam" id="PF00498">
    <property type="entry name" value="FHA"/>
    <property type="match status" value="1"/>
</dbReference>
<dbReference type="SMART" id="SM00312">
    <property type="entry name" value="PX"/>
    <property type="match status" value="1"/>
</dbReference>
<dbReference type="FunFam" id="3.40.50.920:FF:000007">
    <property type="entry name" value="Pyruvate:ferredoxin (Flavodoxin) oxidoreductase"/>
    <property type="match status" value="1"/>
</dbReference>
<dbReference type="Gene3D" id="2.40.30.10">
    <property type="entry name" value="Translation factors"/>
    <property type="match status" value="1"/>
</dbReference>
<dbReference type="GO" id="GO:0050243">
    <property type="term" value="F:pyruvate dehydrogenase (NADP+) activity"/>
    <property type="evidence" value="ECO:0007669"/>
    <property type="project" value="UniProtKB-EC"/>
</dbReference>
<dbReference type="InterPro" id="IPR001433">
    <property type="entry name" value="OxRdtase_FAD/NAD-bd"/>
</dbReference>
<dbReference type="Pfam" id="PF00787">
    <property type="entry name" value="PX"/>
    <property type="match status" value="1"/>
</dbReference>
<dbReference type="PRINTS" id="PR00371">
    <property type="entry name" value="FPNCR"/>
</dbReference>
<dbReference type="Gene3D" id="1.20.990.10">
    <property type="entry name" value="NADPH-cytochrome p450 Reductase, Chain A, domain 3"/>
    <property type="match status" value="1"/>
</dbReference>
<comment type="cofactor">
    <cofactor evidence="2">
        <name>FAD</name>
        <dbReference type="ChEBI" id="CHEBI:57692"/>
    </cofactor>
</comment>
<feature type="domain" description="FAD-binding FR-type" evidence="23">
    <location>
        <begin position="1482"/>
        <end position="1716"/>
    </location>
</feature>
<dbReference type="Gene3D" id="2.60.200.20">
    <property type="match status" value="1"/>
</dbReference>
<name>A0A9P1GMV9_9DINO</name>
<feature type="domain" description="FHA" evidence="19">
    <location>
        <begin position="1972"/>
        <end position="2020"/>
    </location>
</feature>
<keyword evidence="13" id="KW-0411">Iron-sulfur</keyword>
<dbReference type="GO" id="GO:0051539">
    <property type="term" value="F:4 iron, 4 sulfur cluster binding"/>
    <property type="evidence" value="ECO:0007669"/>
    <property type="project" value="UniProtKB-KW"/>
</dbReference>
<keyword evidence="5" id="KW-0285">Flavoprotein</keyword>
<dbReference type="InterPro" id="IPR003097">
    <property type="entry name" value="CysJ-like_FAD-binding"/>
</dbReference>
<dbReference type="SUPFAM" id="SSF64268">
    <property type="entry name" value="PX domain"/>
    <property type="match status" value="1"/>
</dbReference>
<dbReference type="InterPro" id="IPR011895">
    <property type="entry name" value="Pyrv_flavodox_OxRed"/>
</dbReference>
<dbReference type="PROSITE" id="PS50006">
    <property type="entry name" value="FHA_DOMAIN"/>
    <property type="match status" value="1"/>
</dbReference>
<feature type="domain" description="PX" evidence="20">
    <location>
        <begin position="3653"/>
        <end position="3768"/>
    </location>
</feature>
<dbReference type="Proteomes" id="UP001152797">
    <property type="component" value="Unassembled WGS sequence"/>
</dbReference>
<evidence type="ECO:0000256" key="6">
    <source>
        <dbReference type="ARBA" id="ARBA00022643"/>
    </source>
</evidence>
<dbReference type="InterPro" id="IPR023173">
    <property type="entry name" value="NADPH_Cyt_P450_Rdtase_alpha"/>
</dbReference>
<evidence type="ECO:0000256" key="11">
    <source>
        <dbReference type="ARBA" id="ARBA00023002"/>
    </source>
</evidence>
<gene>
    <name evidence="24" type="ORF">C1SCF055_LOCUS42395</name>
</gene>
<dbReference type="Pfam" id="PF00258">
    <property type="entry name" value="Flavodoxin_1"/>
    <property type="match status" value="1"/>
</dbReference>
<evidence type="ECO:0000256" key="3">
    <source>
        <dbReference type="ARBA" id="ARBA00022448"/>
    </source>
</evidence>
<reference evidence="25" key="2">
    <citation type="submission" date="2024-04" db="EMBL/GenBank/DDBJ databases">
        <authorList>
            <person name="Chen Y."/>
            <person name="Shah S."/>
            <person name="Dougan E. K."/>
            <person name="Thang M."/>
            <person name="Chan C."/>
        </authorList>
    </citation>
    <scope>NUCLEOTIDE SEQUENCE [LARGE SCALE GENOMIC DNA]</scope>
</reference>
<evidence type="ECO:0000313" key="27">
    <source>
        <dbReference type="Proteomes" id="UP001152797"/>
    </source>
</evidence>
<dbReference type="SUPFAM" id="SSF52922">
    <property type="entry name" value="TK C-terminal domain-like"/>
    <property type="match status" value="1"/>
</dbReference>
<keyword evidence="6" id="KW-0288">FMN</keyword>
<dbReference type="OrthoDB" id="1688044at2759"/>
<evidence type="ECO:0000256" key="4">
    <source>
        <dbReference type="ARBA" id="ARBA00022485"/>
    </source>
</evidence>
<evidence type="ECO:0000256" key="9">
    <source>
        <dbReference type="ARBA" id="ARBA00022857"/>
    </source>
</evidence>
<dbReference type="Gene3D" id="3.40.50.80">
    <property type="entry name" value="Nucleotide-binding domain of ferredoxin-NADP reductase (FNR) module"/>
    <property type="match status" value="1"/>
</dbReference>
<dbReference type="SUPFAM" id="SSF52518">
    <property type="entry name" value="Thiamin diphosphate-binding fold (THDP-binding)"/>
    <property type="match status" value="2"/>
</dbReference>
<dbReference type="Pfam" id="PF00175">
    <property type="entry name" value="NAD_binding_1"/>
    <property type="match status" value="1"/>
</dbReference>
<dbReference type="Gene3D" id="3.30.70.20">
    <property type="match status" value="1"/>
</dbReference>